<comment type="function">
    <text evidence="2">Plays an important role in DNA replication, recombination and repair. Binds to ssDNA and to an array of partner proteins to recruit them to their sites of action during DNA metabolism.</text>
</comment>
<organism evidence="5 6">
    <name type="scientific">Paenibacillus albicereus</name>
    <dbReference type="NCBI Taxonomy" id="2726185"/>
    <lineage>
        <taxon>Bacteria</taxon>
        <taxon>Bacillati</taxon>
        <taxon>Bacillota</taxon>
        <taxon>Bacilli</taxon>
        <taxon>Bacillales</taxon>
        <taxon>Paenibacillaceae</taxon>
        <taxon>Paenibacillus</taxon>
    </lineage>
</organism>
<dbReference type="HAMAP" id="MF_00984">
    <property type="entry name" value="SSB"/>
    <property type="match status" value="1"/>
</dbReference>
<dbReference type="GO" id="GO:0006260">
    <property type="term" value="P:DNA replication"/>
    <property type="evidence" value="ECO:0007669"/>
    <property type="project" value="UniProtKB-UniRule"/>
</dbReference>
<dbReference type="CDD" id="cd04496">
    <property type="entry name" value="SSB_OBF"/>
    <property type="match status" value="1"/>
</dbReference>
<dbReference type="NCBIfam" id="TIGR00621">
    <property type="entry name" value="ssb"/>
    <property type="match status" value="1"/>
</dbReference>
<keyword evidence="2" id="KW-0233">DNA recombination</keyword>
<protein>
    <recommendedName>
        <fullName evidence="2 3">Single-stranded DNA-binding protein</fullName>
        <shortName evidence="2">SSB</shortName>
    </recommendedName>
</protein>
<name>A0A6H2H333_9BACL</name>
<keyword evidence="6" id="KW-1185">Reference proteome</keyword>
<dbReference type="PANTHER" id="PTHR10302:SF27">
    <property type="entry name" value="SINGLE-STRANDED DNA-BINDING PROTEIN"/>
    <property type="match status" value="1"/>
</dbReference>
<dbReference type="GO" id="GO:0009295">
    <property type="term" value="C:nucleoid"/>
    <property type="evidence" value="ECO:0007669"/>
    <property type="project" value="TreeGrafter"/>
</dbReference>
<dbReference type="AlphaFoldDB" id="A0A6H2H333"/>
<comment type="subunit">
    <text evidence="2">Homotetramer.</text>
</comment>
<dbReference type="FunFam" id="2.40.50.140:FF:000084">
    <property type="entry name" value="Single-stranded DNA-binding protein"/>
    <property type="match status" value="1"/>
</dbReference>
<gene>
    <name evidence="5" type="primary">ssb</name>
    <name evidence="5" type="ORF">HGI30_22895</name>
</gene>
<proteinExistence type="inferred from homology"/>
<dbReference type="InterPro" id="IPR000424">
    <property type="entry name" value="Primosome_PriB/ssb"/>
</dbReference>
<feature type="compositionally biased region" description="Gly residues" evidence="4">
    <location>
        <begin position="119"/>
        <end position="167"/>
    </location>
</feature>
<feature type="compositionally biased region" description="Basic and acidic residues" evidence="4">
    <location>
        <begin position="173"/>
        <end position="182"/>
    </location>
</feature>
<dbReference type="SUPFAM" id="SSF50249">
    <property type="entry name" value="Nucleic acid-binding proteins"/>
    <property type="match status" value="1"/>
</dbReference>
<feature type="region of interest" description="Disordered" evidence="4">
    <location>
        <begin position="105"/>
        <end position="190"/>
    </location>
</feature>
<comment type="caution">
    <text evidence="2">Lacks conserved residue(s) required for the propagation of feature annotation.</text>
</comment>
<feature type="short sequence motif" description="Important for interaction with partner proteins" evidence="2">
    <location>
        <begin position="185"/>
        <end position="190"/>
    </location>
</feature>
<dbReference type="GO" id="GO:0003697">
    <property type="term" value="F:single-stranded DNA binding"/>
    <property type="evidence" value="ECO:0007669"/>
    <property type="project" value="UniProtKB-UniRule"/>
</dbReference>
<keyword evidence="2" id="KW-0235">DNA replication</keyword>
<dbReference type="InterPro" id="IPR012340">
    <property type="entry name" value="NA-bd_OB-fold"/>
</dbReference>
<dbReference type="PANTHER" id="PTHR10302">
    <property type="entry name" value="SINGLE-STRANDED DNA-BINDING PROTEIN"/>
    <property type="match status" value="1"/>
</dbReference>
<keyword evidence="2" id="KW-0234">DNA repair</keyword>
<evidence type="ECO:0000256" key="2">
    <source>
        <dbReference type="HAMAP-Rule" id="MF_00984"/>
    </source>
</evidence>
<evidence type="ECO:0000313" key="5">
    <source>
        <dbReference type="EMBL" id="QJC54090.1"/>
    </source>
</evidence>
<evidence type="ECO:0000256" key="3">
    <source>
        <dbReference type="RuleBase" id="RU000524"/>
    </source>
</evidence>
<evidence type="ECO:0000313" key="6">
    <source>
        <dbReference type="Proteomes" id="UP000502136"/>
    </source>
</evidence>
<keyword evidence="2" id="KW-0227">DNA damage</keyword>
<dbReference type="InterPro" id="IPR011344">
    <property type="entry name" value="ssDNA-bd"/>
</dbReference>
<keyword evidence="1 2" id="KW-0238">DNA-binding</keyword>
<evidence type="ECO:0000256" key="1">
    <source>
        <dbReference type="ARBA" id="ARBA00023125"/>
    </source>
</evidence>
<dbReference type="PROSITE" id="PS50935">
    <property type="entry name" value="SSB"/>
    <property type="match status" value="1"/>
</dbReference>
<dbReference type="Pfam" id="PF00436">
    <property type="entry name" value="SSB"/>
    <property type="match status" value="1"/>
</dbReference>
<dbReference type="Gene3D" id="2.40.50.140">
    <property type="entry name" value="Nucleic acid-binding proteins"/>
    <property type="match status" value="1"/>
</dbReference>
<dbReference type="RefSeq" id="WP_168909616.1">
    <property type="nucleotide sequence ID" value="NZ_CP051428.1"/>
</dbReference>
<dbReference type="KEGG" id="palr:HGI30_22895"/>
<accession>A0A6H2H333</accession>
<evidence type="ECO:0000256" key="4">
    <source>
        <dbReference type="SAM" id="MobiDB-lite"/>
    </source>
</evidence>
<reference evidence="5 6" key="1">
    <citation type="submission" date="2020-04" db="EMBL/GenBank/DDBJ databases">
        <title>Novel Paenibacillus strain UniB2 isolated from commercial digestive syrup.</title>
        <authorList>
            <person name="Thorat V."/>
            <person name="Kirdat K."/>
            <person name="Tiwarekar B."/>
            <person name="Yadav A."/>
        </authorList>
    </citation>
    <scope>NUCLEOTIDE SEQUENCE [LARGE SCALE GENOMIC DNA]</scope>
    <source>
        <strain evidence="5 6">UniB2</strain>
    </source>
</reference>
<dbReference type="GO" id="GO:0006310">
    <property type="term" value="P:DNA recombination"/>
    <property type="evidence" value="ECO:0007669"/>
    <property type="project" value="UniProtKB-UniRule"/>
</dbReference>
<dbReference type="GO" id="GO:0006281">
    <property type="term" value="P:DNA repair"/>
    <property type="evidence" value="ECO:0007669"/>
    <property type="project" value="UniProtKB-UniRule"/>
</dbReference>
<dbReference type="EMBL" id="CP051428">
    <property type="protein sequence ID" value="QJC54090.1"/>
    <property type="molecule type" value="Genomic_DNA"/>
</dbReference>
<sequence length="190" mass="19950">MLNRVILIGRLTRDPELRYTPSGVAVTQFTLAVDRPFNSQSGEREADFIPIVTWRQLAETCANYLRKGRLAAVEGRMQVRNYENNEGKRVYVTEIIADNVRFLESGNRDNNAPREEGSYSGGGSSGNGGGGGNYGGGNGGYGGGGGQSGGGSQGGGSYGGNRGGGGSSNSRDPFSDDGRPIDISEDDLPF</sequence>
<dbReference type="Proteomes" id="UP000502136">
    <property type="component" value="Chromosome"/>
</dbReference>